<proteinExistence type="predicted"/>
<dbReference type="OrthoDB" id="440918at2759"/>
<evidence type="ECO:0000313" key="3">
    <source>
        <dbReference type="Proteomes" id="UP000186817"/>
    </source>
</evidence>
<organism evidence="2 3">
    <name type="scientific">Symbiodinium microadriaticum</name>
    <name type="common">Dinoflagellate</name>
    <name type="synonym">Zooxanthella microadriatica</name>
    <dbReference type="NCBI Taxonomy" id="2951"/>
    <lineage>
        <taxon>Eukaryota</taxon>
        <taxon>Sar</taxon>
        <taxon>Alveolata</taxon>
        <taxon>Dinophyceae</taxon>
        <taxon>Suessiales</taxon>
        <taxon>Symbiodiniaceae</taxon>
        <taxon>Symbiodinium</taxon>
    </lineage>
</organism>
<gene>
    <name evidence="2" type="ORF">AK812_SmicGene14828</name>
</gene>
<accession>A0A1Q9E4H6</accession>
<reference evidence="2 3" key="1">
    <citation type="submission" date="2016-02" db="EMBL/GenBank/DDBJ databases">
        <title>Genome analysis of coral dinoflagellate symbionts highlights evolutionary adaptations to a symbiotic lifestyle.</title>
        <authorList>
            <person name="Aranda M."/>
            <person name="Li Y."/>
            <person name="Liew Y.J."/>
            <person name="Baumgarten S."/>
            <person name="Simakov O."/>
            <person name="Wilson M."/>
            <person name="Piel J."/>
            <person name="Ashoor H."/>
            <person name="Bougouffa S."/>
            <person name="Bajic V.B."/>
            <person name="Ryu T."/>
            <person name="Ravasi T."/>
            <person name="Bayer T."/>
            <person name="Micklem G."/>
            <person name="Kim H."/>
            <person name="Bhak J."/>
            <person name="Lajeunesse T.C."/>
            <person name="Voolstra C.R."/>
        </authorList>
    </citation>
    <scope>NUCLEOTIDE SEQUENCE [LARGE SCALE GENOMIC DNA]</scope>
    <source>
        <strain evidence="2 3">CCMP2467</strain>
    </source>
</reference>
<protein>
    <recommendedName>
        <fullName evidence="4">EF-hand domain-containing protein</fullName>
    </recommendedName>
</protein>
<keyword evidence="1" id="KW-0812">Transmembrane</keyword>
<name>A0A1Q9E4H6_SYMMI</name>
<evidence type="ECO:0008006" key="4">
    <source>
        <dbReference type="Google" id="ProtNLM"/>
    </source>
</evidence>
<evidence type="ECO:0000313" key="2">
    <source>
        <dbReference type="EMBL" id="OLQ02321.1"/>
    </source>
</evidence>
<comment type="caution">
    <text evidence="2">The sequence shown here is derived from an EMBL/GenBank/DDBJ whole genome shotgun (WGS) entry which is preliminary data.</text>
</comment>
<keyword evidence="1" id="KW-0472">Membrane</keyword>
<sequence length="749" mass="80853">MHEMFHRRLWRVFQDLDEAKKGKLTSEQMDFFFTAMRMEFPERRVLPTKSRCFGGQPKTPAMAFAARQYGTMASLKPGAGTFTRLTHLASSAALWDFDRKTDCDGTFAGIIGEFRVRPEGKRALQKCTEDVQRVKASFSLVQKVSGPVVVKVCLIVLGVMGIVVVLDDSIQDHGDYQHLAHLDRLVASLSGLGRSDDLCAAATGFAEASPHRLLMAGIGPLLWTQHSCECCAANTTAEFDGTWLQAARRAMRKAPFQAHELRMVCYPNEDCSGSPSSVAVLDTHESVRGEAEADIVYTFIVVVLMVVFALAFMHALNKNSGFRICRQANLAMTGFDMAAKEDAPRFSQWRRVTALAGVALGTCLLAPLAVSCDARSSLTGELCEPAQNSGNLRGRRLSAHHIVHHVYGAGQHVMQHAYGAGSSVAHHVYGAGSSMMNHVYGAGSHVVHHVYHGGCMGLKIRRKSTSSPDTTATTSSVEVESTISDQIRSATATTTRYTHTIVHHHYGGHPGETYYVHPGSHHFMDHFADGAHVDCTDTGNWYYEWDAHKKHLCCSAVHVGCPGTWRGPEDHWIDSDTVDGGFLNGKRPADVDSGIVDDSFVNGKRPADVDHWMDSDTVDGGFLNGKRPADVDSGIVDDGFVNGKGPADVSDFVGDEDFVNGKGPADVSDFADDGMVDSGTVEGGVVDDGMVDSGTVEDGVVDDGMVDSGTVEGGVVDDGTVESGSMDAVEGEVAEPEHTFLAEPIEKKQ</sequence>
<feature type="transmembrane region" description="Helical" evidence="1">
    <location>
        <begin position="295"/>
        <end position="316"/>
    </location>
</feature>
<dbReference type="Proteomes" id="UP000186817">
    <property type="component" value="Unassembled WGS sequence"/>
</dbReference>
<keyword evidence="3" id="KW-1185">Reference proteome</keyword>
<keyword evidence="1" id="KW-1133">Transmembrane helix</keyword>
<dbReference type="EMBL" id="LSRX01000266">
    <property type="protein sequence ID" value="OLQ02321.1"/>
    <property type="molecule type" value="Genomic_DNA"/>
</dbReference>
<dbReference type="AlphaFoldDB" id="A0A1Q9E4H6"/>
<evidence type="ECO:0000256" key="1">
    <source>
        <dbReference type="SAM" id="Phobius"/>
    </source>
</evidence>
<feature type="transmembrane region" description="Helical" evidence="1">
    <location>
        <begin position="352"/>
        <end position="370"/>
    </location>
</feature>
<feature type="transmembrane region" description="Helical" evidence="1">
    <location>
        <begin position="148"/>
        <end position="166"/>
    </location>
</feature>